<keyword evidence="1" id="KW-1133">Transmembrane helix</keyword>
<reference evidence="2 3" key="1">
    <citation type="submission" date="2020-08" db="EMBL/GenBank/DDBJ databases">
        <title>Bridging the membrane lipid divide: bacteria of the FCB group superphylum have the potential to synthesize archaeal ether lipids.</title>
        <authorList>
            <person name="Villanueva L."/>
            <person name="Von Meijenfeldt F.A.B."/>
            <person name="Westbye A.B."/>
            <person name="Yadav S."/>
            <person name="Hopmans E.C."/>
            <person name="Dutilh B.E."/>
            <person name="Sinninghe Damste J.S."/>
        </authorList>
    </citation>
    <scope>NUCLEOTIDE SEQUENCE [LARGE SCALE GENOMIC DNA]</scope>
    <source>
        <strain evidence="2">NIOZ-UU47</strain>
    </source>
</reference>
<keyword evidence="1" id="KW-0472">Membrane</keyword>
<comment type="caution">
    <text evidence="2">The sequence shown here is derived from an EMBL/GenBank/DDBJ whole genome shotgun (WGS) entry which is preliminary data.</text>
</comment>
<evidence type="ECO:0000313" key="2">
    <source>
        <dbReference type="EMBL" id="MBC8318517.1"/>
    </source>
</evidence>
<gene>
    <name evidence="2" type="ORF">H8E41_11470</name>
</gene>
<organism evidence="2 3">
    <name type="scientific">Candidatus Desulfobia pelagia</name>
    <dbReference type="NCBI Taxonomy" id="2841692"/>
    <lineage>
        <taxon>Bacteria</taxon>
        <taxon>Pseudomonadati</taxon>
        <taxon>Thermodesulfobacteriota</taxon>
        <taxon>Desulfobulbia</taxon>
        <taxon>Desulfobulbales</taxon>
        <taxon>Desulfobulbaceae</taxon>
        <taxon>Candidatus Desulfobia</taxon>
    </lineage>
</organism>
<dbReference type="EMBL" id="JACNJZ010000169">
    <property type="protein sequence ID" value="MBC8318517.1"/>
    <property type="molecule type" value="Genomic_DNA"/>
</dbReference>
<dbReference type="AlphaFoldDB" id="A0A8J6TG86"/>
<feature type="transmembrane region" description="Helical" evidence="1">
    <location>
        <begin position="12"/>
        <end position="40"/>
    </location>
</feature>
<name>A0A8J6TG86_9BACT</name>
<evidence type="ECO:0000313" key="3">
    <source>
        <dbReference type="Proteomes" id="UP000614424"/>
    </source>
</evidence>
<accession>A0A8J6TG86</accession>
<evidence type="ECO:0000256" key="1">
    <source>
        <dbReference type="SAM" id="Phobius"/>
    </source>
</evidence>
<proteinExistence type="predicted"/>
<protein>
    <submittedName>
        <fullName evidence="2">Sulfite exporter TauE/SafE family protein</fullName>
    </submittedName>
</protein>
<feature type="transmembrane region" description="Helical" evidence="1">
    <location>
        <begin position="46"/>
        <end position="67"/>
    </location>
</feature>
<feature type="non-terminal residue" evidence="2">
    <location>
        <position position="79"/>
    </location>
</feature>
<keyword evidence="1" id="KW-0812">Transmembrane</keyword>
<sequence length="79" mass="8626">MEDLLIAPWQLAVLFFFVSLLYSSVGLAGGSSYTALLAIFGIHFKAIPLITLSLNLLVSSLGTYNYFRHSHGRLGLVLP</sequence>
<dbReference type="Proteomes" id="UP000614424">
    <property type="component" value="Unassembled WGS sequence"/>
</dbReference>